<gene>
    <name evidence="2" type="ORF">S03H2_17698</name>
</gene>
<comment type="caution">
    <text evidence="2">The sequence shown here is derived from an EMBL/GenBank/DDBJ whole genome shotgun (WGS) entry which is preliminary data.</text>
</comment>
<feature type="transmembrane region" description="Helical" evidence="1">
    <location>
        <begin position="23"/>
        <end position="48"/>
    </location>
</feature>
<organism evidence="2">
    <name type="scientific">marine sediment metagenome</name>
    <dbReference type="NCBI Taxonomy" id="412755"/>
    <lineage>
        <taxon>unclassified sequences</taxon>
        <taxon>metagenomes</taxon>
        <taxon>ecological metagenomes</taxon>
    </lineage>
</organism>
<sequence length="99" mass="11110">MKLNDLEREIDQLLGWYSIKRKYISGLVLTVIGTFVLIVDLIVLRYIIPGGIVYHYNVIVYNGPLIRLYVGIIMGGIGGLLLLIGLPLLIINTKKKKSL</sequence>
<evidence type="ECO:0000256" key="1">
    <source>
        <dbReference type="SAM" id="Phobius"/>
    </source>
</evidence>
<reference evidence="2" key="1">
    <citation type="journal article" date="2014" name="Front. Microbiol.">
        <title>High frequency of phylogenetically diverse reductive dehalogenase-homologous genes in deep subseafloor sedimentary metagenomes.</title>
        <authorList>
            <person name="Kawai M."/>
            <person name="Futagami T."/>
            <person name="Toyoda A."/>
            <person name="Takaki Y."/>
            <person name="Nishi S."/>
            <person name="Hori S."/>
            <person name="Arai W."/>
            <person name="Tsubouchi T."/>
            <person name="Morono Y."/>
            <person name="Uchiyama I."/>
            <person name="Ito T."/>
            <person name="Fujiyama A."/>
            <person name="Inagaki F."/>
            <person name="Takami H."/>
        </authorList>
    </citation>
    <scope>NUCLEOTIDE SEQUENCE</scope>
    <source>
        <strain evidence="2">Expedition CK06-06</strain>
    </source>
</reference>
<keyword evidence="1" id="KW-1133">Transmembrane helix</keyword>
<accession>X1GJR7</accession>
<name>X1GJR7_9ZZZZ</name>
<keyword evidence="1" id="KW-0812">Transmembrane</keyword>
<evidence type="ECO:0000313" key="2">
    <source>
        <dbReference type="EMBL" id="GAH33248.1"/>
    </source>
</evidence>
<feature type="transmembrane region" description="Helical" evidence="1">
    <location>
        <begin position="68"/>
        <end position="91"/>
    </location>
</feature>
<proteinExistence type="predicted"/>
<dbReference type="AlphaFoldDB" id="X1GJR7"/>
<keyword evidence="1" id="KW-0472">Membrane</keyword>
<protein>
    <submittedName>
        <fullName evidence="2">Uncharacterized protein</fullName>
    </submittedName>
</protein>
<dbReference type="EMBL" id="BARU01009143">
    <property type="protein sequence ID" value="GAH33248.1"/>
    <property type="molecule type" value="Genomic_DNA"/>
</dbReference>